<organism evidence="4 6">
    <name type="scientific">Lactobacillus gigeriorum DSM 23908 = CRBIP 24.85</name>
    <dbReference type="NCBI Taxonomy" id="1423751"/>
    <lineage>
        <taxon>Bacteria</taxon>
        <taxon>Bacillati</taxon>
        <taxon>Bacillota</taxon>
        <taxon>Bacilli</taxon>
        <taxon>Lactobacillales</taxon>
        <taxon>Lactobacillaceae</taxon>
        <taxon>Lactobacillus</taxon>
    </lineage>
</organism>
<evidence type="ECO:0000256" key="2">
    <source>
        <dbReference type="PIRSR" id="PIRSR039004-2"/>
    </source>
</evidence>
<dbReference type="OrthoDB" id="9796020at2"/>
<feature type="binding site" description="via carbamate group" evidence="1">
    <location>
        <position position="152"/>
    </location>
    <ligand>
        <name>Zn(2+)</name>
        <dbReference type="ChEBI" id="CHEBI:29105"/>
        <label>1</label>
    </ligand>
</feature>
<name>I7LCD5_9LACO</name>
<dbReference type="PATRIC" id="fig|1423751.3.peg.488"/>
<dbReference type="SUPFAM" id="SSF51556">
    <property type="entry name" value="Metallo-dependent hydrolases"/>
    <property type="match status" value="1"/>
</dbReference>
<reference evidence="4 6" key="1">
    <citation type="submission" date="2012-06" db="EMBL/GenBank/DDBJ databases">
        <title>Draft genome sequence of Lactobacillus gigeriorum CRBIP 24.85T, isolated from chicken crop.</title>
        <authorList>
            <person name="Cousin S."/>
            <person name="Ma L."/>
            <person name="Creno S."/>
            <person name="Clermont D."/>
            <person name="Loux V."/>
            <person name="Bizet C."/>
            <person name="Bouchier C."/>
        </authorList>
    </citation>
    <scope>NUCLEOTIDE SEQUENCE [LARGE SCALE GENOMIC DNA]</scope>
    <source>
        <strain evidence="6">CRBIP 24.85T</strain>
        <strain evidence="4">Type strain: CRBIP 24.85</strain>
    </source>
</reference>
<comment type="caution">
    <text evidence="4">The sequence shown here is derived from an EMBL/GenBank/DDBJ whole genome shotgun (WGS) entry which is preliminary data.</text>
</comment>
<dbReference type="GO" id="GO:0046872">
    <property type="term" value="F:metal ion binding"/>
    <property type="evidence" value="ECO:0007669"/>
    <property type="project" value="UniProtKB-KW"/>
</dbReference>
<dbReference type="Proteomes" id="UP000051521">
    <property type="component" value="Unassembled WGS sequence"/>
</dbReference>
<dbReference type="NCBIfam" id="NF006689">
    <property type="entry name" value="PRK09237.1"/>
    <property type="match status" value="1"/>
</dbReference>
<dbReference type="InterPro" id="IPR011059">
    <property type="entry name" value="Metal-dep_hydrolase_composite"/>
</dbReference>
<dbReference type="PANTHER" id="PTHR42717">
    <property type="entry name" value="DIHYDROOROTASE-RELATED"/>
    <property type="match status" value="1"/>
</dbReference>
<feature type="binding site" description="via carbamate group" evidence="1">
    <location>
        <position position="152"/>
    </location>
    <ligand>
        <name>Zn(2+)</name>
        <dbReference type="ChEBI" id="CHEBI:29105"/>
        <label>2</label>
    </ligand>
</feature>
<feature type="modified residue" description="N6-carboxylysine" evidence="2">
    <location>
        <position position="152"/>
    </location>
</feature>
<evidence type="ECO:0000256" key="1">
    <source>
        <dbReference type="PIRSR" id="PIRSR039004-1"/>
    </source>
</evidence>
<dbReference type="STRING" id="1423751.FC38_GL000465"/>
<feature type="binding site" evidence="1">
    <location>
        <position position="187"/>
    </location>
    <ligand>
        <name>Zn(2+)</name>
        <dbReference type="ChEBI" id="CHEBI:29105"/>
        <label>2</label>
    </ligand>
</feature>
<dbReference type="InterPro" id="IPR032466">
    <property type="entry name" value="Metal_Hydrolase"/>
</dbReference>
<proteinExistence type="predicted"/>
<dbReference type="PIRSF" id="PIRSF039004">
    <property type="entry name" value="ADE_EF_0837"/>
    <property type="match status" value="1"/>
</dbReference>
<dbReference type="GO" id="GO:0019213">
    <property type="term" value="F:deacetylase activity"/>
    <property type="evidence" value="ECO:0007669"/>
    <property type="project" value="InterPro"/>
</dbReference>
<evidence type="ECO:0000313" key="5">
    <source>
        <dbReference type="EMBL" id="KRN11941.1"/>
    </source>
</evidence>
<evidence type="ECO:0000313" key="7">
    <source>
        <dbReference type="Proteomes" id="UP000051521"/>
    </source>
</evidence>
<dbReference type="Pfam" id="PF22647">
    <property type="entry name" value="EF_0837-like_N"/>
    <property type="match status" value="1"/>
</dbReference>
<dbReference type="Gene3D" id="3.20.20.140">
    <property type="entry name" value="Metal-dependent hydrolases"/>
    <property type="match status" value="1"/>
</dbReference>
<dbReference type="PANTHER" id="PTHR42717:SF1">
    <property type="entry name" value="IMIDAZOLONEPROPIONASE AND RELATED AMIDOHYDROLASES"/>
    <property type="match status" value="1"/>
</dbReference>
<dbReference type="SUPFAM" id="SSF51338">
    <property type="entry name" value="Composite domain of metallo-dependent hydrolases"/>
    <property type="match status" value="1"/>
</dbReference>
<evidence type="ECO:0000313" key="6">
    <source>
        <dbReference type="Proteomes" id="UP000009326"/>
    </source>
</evidence>
<dbReference type="Proteomes" id="UP000009326">
    <property type="component" value="Unassembled WGS sequence"/>
</dbReference>
<reference evidence="5 7" key="2">
    <citation type="journal article" date="2015" name="Genome Announc.">
        <title>Expanding the biotechnology potential of lactobacilli through comparative genomics of 213 strains and associated genera.</title>
        <authorList>
            <person name="Sun Z."/>
            <person name="Harris H.M."/>
            <person name="McCann A."/>
            <person name="Guo C."/>
            <person name="Argimon S."/>
            <person name="Zhang W."/>
            <person name="Yang X."/>
            <person name="Jeffery I.B."/>
            <person name="Cooney J.C."/>
            <person name="Kagawa T.F."/>
            <person name="Liu W."/>
            <person name="Song Y."/>
            <person name="Salvetti E."/>
            <person name="Wrobel A."/>
            <person name="Rasinkangas P."/>
            <person name="Parkhill J."/>
            <person name="Rea M.C."/>
            <person name="O'Sullivan O."/>
            <person name="Ritari J."/>
            <person name="Douillard F.P."/>
            <person name="Paul Ross R."/>
            <person name="Yang R."/>
            <person name="Briner A.E."/>
            <person name="Felis G.E."/>
            <person name="de Vos W.M."/>
            <person name="Barrangou R."/>
            <person name="Klaenhammer T.R."/>
            <person name="Caufield P.W."/>
            <person name="Cui Y."/>
            <person name="Zhang H."/>
            <person name="O'Toole P.W."/>
        </authorList>
    </citation>
    <scope>NUCLEOTIDE SEQUENCE [LARGE SCALE GENOMIC DNA]</scope>
    <source>
        <strain evidence="5 7">DSM 23908</strain>
    </source>
</reference>
<feature type="binding site" evidence="1">
    <location>
        <position position="60"/>
    </location>
    <ligand>
        <name>Zn(2+)</name>
        <dbReference type="ChEBI" id="CHEBI:29105"/>
        <label>1</label>
    </ligand>
</feature>
<dbReference type="InterPro" id="IPR047601">
    <property type="entry name" value="EF_0837-like"/>
</dbReference>
<dbReference type="InterPro" id="IPR020043">
    <property type="entry name" value="Deacetylase_Atu3266-like"/>
</dbReference>
<accession>I7LCD5</accession>
<feature type="binding site" evidence="1">
    <location>
        <position position="210"/>
    </location>
    <ligand>
        <name>Zn(2+)</name>
        <dbReference type="ChEBI" id="CHEBI:29105"/>
        <label>2</label>
    </ligand>
</feature>
<protein>
    <submittedName>
        <fullName evidence="4 5">Dihydroorotase</fullName>
    </submittedName>
</protein>
<evidence type="ECO:0000313" key="4">
    <source>
        <dbReference type="EMBL" id="CCI86396.1"/>
    </source>
</evidence>
<gene>
    <name evidence="4" type="ORF">BN52_07300</name>
    <name evidence="5" type="ORF">FC38_GL000465</name>
</gene>
<keyword evidence="1" id="KW-0479">Metal-binding</keyword>
<dbReference type="RefSeq" id="WP_008472321.1">
    <property type="nucleotide sequence ID" value="NZ_AYZO01000015.1"/>
</dbReference>
<dbReference type="EMBL" id="AYZO01000015">
    <property type="protein sequence ID" value="KRN11941.1"/>
    <property type="molecule type" value="Genomic_DNA"/>
</dbReference>
<dbReference type="AlphaFoldDB" id="I7LCD5"/>
<keyword evidence="1" id="KW-0862">Zinc</keyword>
<keyword evidence="7" id="KW-1185">Reference proteome</keyword>
<dbReference type="Gene3D" id="2.30.40.10">
    <property type="entry name" value="Urease, subunit C, domain 1"/>
    <property type="match status" value="1"/>
</dbReference>
<dbReference type="GO" id="GO:0016810">
    <property type="term" value="F:hydrolase activity, acting on carbon-nitrogen (but not peptide) bonds"/>
    <property type="evidence" value="ECO:0007669"/>
    <property type="project" value="InterPro"/>
</dbReference>
<feature type="site" description="Transition state stabilizer" evidence="3">
    <location>
        <position position="154"/>
    </location>
</feature>
<feature type="binding site" evidence="1">
    <location>
        <position position="58"/>
    </location>
    <ligand>
        <name>Zn(2+)</name>
        <dbReference type="ChEBI" id="CHEBI:29105"/>
        <label>1</label>
    </ligand>
</feature>
<dbReference type="NCBIfam" id="TIGR03583">
    <property type="entry name" value="EF_0837"/>
    <property type="match status" value="1"/>
</dbReference>
<dbReference type="EMBL" id="CAKC01000017">
    <property type="protein sequence ID" value="CCI86396.1"/>
    <property type="molecule type" value="Genomic_DNA"/>
</dbReference>
<evidence type="ECO:0000256" key="3">
    <source>
        <dbReference type="PIRSR" id="PIRSR039004-3"/>
    </source>
</evidence>
<feature type="binding site" evidence="1">
    <location>
        <position position="270"/>
    </location>
    <ligand>
        <name>Zn(2+)</name>
        <dbReference type="ChEBI" id="CHEBI:29105"/>
        <label>1</label>
    </ligand>
</feature>
<sequence>MLDLYLKNGINAINEEPIEIGILGKKIIAVSNKLEGIQAKNTIDLEKSLVSAGWIDDHTHCYEKLTLYYDDPDEDGYKSGVTTVIDAGSTGSDNIEDFYNITRNKVTNVFAMINIGKTGILAQNELGDFSKVQSVPLKKAICNLKDFIVGIKVRESHSVVINNGVKPLIVAKKIQKELGGQFPIMTHVGANPPELKSVMDLLDENDIITHVYNGKPNGILDKEHNISTFAWEAYRRGVKFDVGHGTDSFNFNTFDLAYKCGLIPYSISTDIYNRNRINGPVFNMSTTMDKMLLCGLSLGEVVKKVTEAPANSFNLVTKGKLKPGYDADITIFDLENKEKELIDSNNNTKKTSTVIKPKSVVVMGKYYKI</sequence>